<sequence>MNGSADNRLSFPERSTSTSIAIQSVVNWEGLTGDAVQKIVDRHRAQVNELEQSDAVAVMSQYQFRQKLLLSGIQSQQVALLGRFCSIKD</sequence>
<gene>
    <name evidence="1" type="ordered locus">Slin_3256</name>
</gene>
<dbReference type="KEGG" id="sli:Slin_3256"/>
<organism evidence="1 2">
    <name type="scientific">Spirosoma linguale (strain ATCC 33905 / DSM 74 / LMG 10896 / Claus 1)</name>
    <dbReference type="NCBI Taxonomy" id="504472"/>
    <lineage>
        <taxon>Bacteria</taxon>
        <taxon>Pseudomonadati</taxon>
        <taxon>Bacteroidota</taxon>
        <taxon>Cytophagia</taxon>
        <taxon>Cytophagales</taxon>
        <taxon>Cytophagaceae</taxon>
        <taxon>Spirosoma</taxon>
    </lineage>
</organism>
<accession>D2QN78</accession>
<evidence type="ECO:0000313" key="1">
    <source>
        <dbReference type="EMBL" id="ADB39267.1"/>
    </source>
</evidence>
<evidence type="ECO:0000313" key="2">
    <source>
        <dbReference type="Proteomes" id="UP000002028"/>
    </source>
</evidence>
<dbReference type="STRING" id="504472.Slin_3256"/>
<dbReference type="EMBL" id="CP001769">
    <property type="protein sequence ID" value="ADB39267.1"/>
    <property type="molecule type" value="Genomic_DNA"/>
</dbReference>
<keyword evidence="2" id="KW-1185">Reference proteome</keyword>
<name>D2QN78_SPILD</name>
<dbReference type="Proteomes" id="UP000002028">
    <property type="component" value="Chromosome"/>
</dbReference>
<dbReference type="HOGENOM" id="CLU_2453108_0_0_10"/>
<proteinExistence type="predicted"/>
<dbReference type="AlphaFoldDB" id="D2QN78"/>
<protein>
    <submittedName>
        <fullName evidence="1">Uncharacterized protein</fullName>
    </submittedName>
</protein>
<reference evidence="1 2" key="1">
    <citation type="journal article" date="2010" name="Stand. Genomic Sci.">
        <title>Complete genome sequence of Spirosoma linguale type strain (1).</title>
        <authorList>
            <person name="Lail K."/>
            <person name="Sikorski J."/>
            <person name="Saunders E."/>
            <person name="Lapidus A."/>
            <person name="Glavina Del Rio T."/>
            <person name="Copeland A."/>
            <person name="Tice H."/>
            <person name="Cheng J.-F."/>
            <person name="Lucas S."/>
            <person name="Nolan M."/>
            <person name="Bruce D."/>
            <person name="Goodwin L."/>
            <person name="Pitluck S."/>
            <person name="Ivanova N."/>
            <person name="Mavromatis K."/>
            <person name="Ovchinnikova G."/>
            <person name="Pati A."/>
            <person name="Chen A."/>
            <person name="Palaniappan K."/>
            <person name="Land M."/>
            <person name="Hauser L."/>
            <person name="Chang Y.-J."/>
            <person name="Jeffries C.D."/>
            <person name="Chain P."/>
            <person name="Brettin T."/>
            <person name="Detter J.C."/>
            <person name="Schuetze A."/>
            <person name="Rohde M."/>
            <person name="Tindall B.J."/>
            <person name="Goeker M."/>
            <person name="Bristow J."/>
            <person name="Eisen J.A."/>
            <person name="Markowitz V."/>
            <person name="Hugenholtz P."/>
            <person name="Kyrpides N.C."/>
            <person name="Klenk H.-P."/>
            <person name="Chen F."/>
        </authorList>
    </citation>
    <scope>NUCLEOTIDE SEQUENCE [LARGE SCALE GENOMIC DNA]</scope>
    <source>
        <strain evidence="2">ATCC 33905 / DSM 74 / LMG 10896 / Claus 1</strain>
    </source>
</reference>
<dbReference type="RefSeq" id="WP_012927790.1">
    <property type="nucleotide sequence ID" value="NC_013730.1"/>
</dbReference>